<dbReference type="GO" id="GO:0004674">
    <property type="term" value="F:protein serine/threonine kinase activity"/>
    <property type="evidence" value="ECO:0007669"/>
    <property type="project" value="UniProtKB-KW"/>
</dbReference>
<evidence type="ECO:0000313" key="5">
    <source>
        <dbReference type="EMBL" id="KAJ7769106.1"/>
    </source>
</evidence>
<gene>
    <name evidence="5" type="ORF">DFH07DRAFT_736121</name>
</gene>
<reference evidence="5" key="1">
    <citation type="submission" date="2023-03" db="EMBL/GenBank/DDBJ databases">
        <title>Massive genome expansion in bonnet fungi (Mycena s.s.) driven by repeated elements and novel gene families across ecological guilds.</title>
        <authorList>
            <consortium name="Lawrence Berkeley National Laboratory"/>
            <person name="Harder C.B."/>
            <person name="Miyauchi S."/>
            <person name="Viragh M."/>
            <person name="Kuo A."/>
            <person name="Thoen E."/>
            <person name="Andreopoulos B."/>
            <person name="Lu D."/>
            <person name="Skrede I."/>
            <person name="Drula E."/>
            <person name="Henrissat B."/>
            <person name="Morin E."/>
            <person name="Kohler A."/>
            <person name="Barry K."/>
            <person name="LaButti K."/>
            <person name="Morin E."/>
            <person name="Salamov A."/>
            <person name="Lipzen A."/>
            <person name="Mereny Z."/>
            <person name="Hegedus B."/>
            <person name="Baldrian P."/>
            <person name="Stursova M."/>
            <person name="Weitz H."/>
            <person name="Taylor A."/>
            <person name="Grigoriev I.V."/>
            <person name="Nagy L.G."/>
            <person name="Martin F."/>
            <person name="Kauserud H."/>
        </authorList>
    </citation>
    <scope>NUCLEOTIDE SEQUENCE</scope>
    <source>
        <strain evidence="5">CBHHK188m</strain>
    </source>
</reference>
<keyword evidence="6" id="KW-1185">Reference proteome</keyword>
<proteinExistence type="predicted"/>
<evidence type="ECO:0000313" key="6">
    <source>
        <dbReference type="Proteomes" id="UP001215280"/>
    </source>
</evidence>
<dbReference type="Pfam" id="PF02816">
    <property type="entry name" value="Alpha_kinase"/>
    <property type="match status" value="1"/>
</dbReference>
<organism evidence="5 6">
    <name type="scientific">Mycena maculata</name>
    <dbReference type="NCBI Taxonomy" id="230809"/>
    <lineage>
        <taxon>Eukaryota</taxon>
        <taxon>Fungi</taxon>
        <taxon>Dikarya</taxon>
        <taxon>Basidiomycota</taxon>
        <taxon>Agaricomycotina</taxon>
        <taxon>Agaricomycetes</taxon>
        <taxon>Agaricomycetidae</taxon>
        <taxon>Agaricales</taxon>
        <taxon>Marasmiineae</taxon>
        <taxon>Mycenaceae</taxon>
        <taxon>Mycena</taxon>
    </lineage>
</organism>
<evidence type="ECO:0000259" key="4">
    <source>
        <dbReference type="Pfam" id="PF02816"/>
    </source>
</evidence>
<evidence type="ECO:0000256" key="3">
    <source>
        <dbReference type="ARBA" id="ARBA00022777"/>
    </source>
</evidence>
<protein>
    <recommendedName>
        <fullName evidence="4">Alpha-type protein kinase domain-containing protein</fullName>
    </recommendedName>
</protein>
<evidence type="ECO:0000256" key="1">
    <source>
        <dbReference type="ARBA" id="ARBA00022527"/>
    </source>
</evidence>
<feature type="domain" description="Alpha-type protein kinase" evidence="4">
    <location>
        <begin position="370"/>
        <end position="487"/>
    </location>
</feature>
<name>A0AAD7NNZ9_9AGAR</name>
<keyword evidence="3" id="KW-0418">Kinase</keyword>
<dbReference type="Proteomes" id="UP001215280">
    <property type="component" value="Unassembled WGS sequence"/>
</dbReference>
<evidence type="ECO:0000256" key="2">
    <source>
        <dbReference type="ARBA" id="ARBA00022679"/>
    </source>
</evidence>
<keyword evidence="2" id="KW-0808">Transferase</keyword>
<dbReference type="InterPro" id="IPR004166">
    <property type="entry name" value="a-kinase_dom"/>
</dbReference>
<dbReference type="GO" id="GO:0005524">
    <property type="term" value="F:ATP binding"/>
    <property type="evidence" value="ECO:0007669"/>
    <property type="project" value="InterPro"/>
</dbReference>
<dbReference type="AlphaFoldDB" id="A0AAD7NNZ9"/>
<dbReference type="Gene3D" id="3.20.200.10">
    <property type="entry name" value="MHCK/EF2 kinase"/>
    <property type="match status" value="1"/>
</dbReference>
<sequence length="489" mass="55467">MARGLQIYTPPNTSLLPSFPDLSSNSDGGIGYTEAHAQYEQMHQHFASKVFSQGHTQSITLKCWLARMEPRKVKQTLIHDIHIALANIPVNIGASELKRVVYYGLLPQIIKWLRDYPVSDIRFMLHKVHWVEVVPSSYPDVNAIADDFFVLKAGRGGGIVRTFVNKNPAKLYLAMDNPTYDSIMEHFDKLDNPDEDIVQTKVVALCHKLQSFIDGRQIRPSNLMVSPEASHIKDALRRQGAPRSKALKPILDNRAMDCLIYMLPSVSWAEAIESPTIFSDWTEIRPRYEPIHHSHNSEPSFGGFKSAVPGWTNKSMFKSGSTDLCLKQGFYTCPDSDDNEKIFYNGMSQISFLSGELNLLGWGKTMMELVYHYISQREESKGKPAFEVPSMRFVDGGLAICQPEQKQAFMIEEWIDPLTQGAFVKYIHNNSGRPRHFEDAAHDLCAHLLSFCQHVQFYKTDRMVYISDFQGEFTGGLELLTDPQIISDP</sequence>
<accession>A0AAD7NNZ9</accession>
<dbReference type="EMBL" id="JARJLG010000026">
    <property type="protein sequence ID" value="KAJ7769106.1"/>
    <property type="molecule type" value="Genomic_DNA"/>
</dbReference>
<comment type="caution">
    <text evidence="5">The sequence shown here is derived from an EMBL/GenBank/DDBJ whole genome shotgun (WGS) entry which is preliminary data.</text>
</comment>
<keyword evidence="1" id="KW-0723">Serine/threonine-protein kinase</keyword>